<evidence type="ECO:0000313" key="2">
    <source>
        <dbReference type="Proteomes" id="UP000183898"/>
    </source>
</evidence>
<evidence type="ECO:0000313" key="1">
    <source>
        <dbReference type="EMBL" id="SEN36483.1"/>
    </source>
</evidence>
<organism evidence="1 2">
    <name type="scientific">Nitrosospira multiformis</name>
    <dbReference type="NCBI Taxonomy" id="1231"/>
    <lineage>
        <taxon>Bacteria</taxon>
        <taxon>Pseudomonadati</taxon>
        <taxon>Pseudomonadota</taxon>
        <taxon>Betaproteobacteria</taxon>
        <taxon>Nitrosomonadales</taxon>
        <taxon>Nitrosomonadaceae</taxon>
        <taxon>Nitrosospira</taxon>
    </lineage>
</organism>
<gene>
    <name evidence="1" type="ORF">SAMN05216404_10432</name>
</gene>
<dbReference type="EMBL" id="FOCT01000004">
    <property type="protein sequence ID" value="SEN36483.1"/>
    <property type="molecule type" value="Genomic_DNA"/>
</dbReference>
<dbReference type="InterPro" id="IPR029035">
    <property type="entry name" value="DHS-like_NAD/FAD-binding_dom"/>
</dbReference>
<dbReference type="SUPFAM" id="SSF52467">
    <property type="entry name" value="DHS-like NAD/FAD-binding domain"/>
    <property type="match status" value="1"/>
</dbReference>
<proteinExistence type="predicted"/>
<dbReference type="AlphaFoldDB" id="A0A1H8FXK8"/>
<dbReference type="RefSeq" id="WP_074745224.1">
    <property type="nucleotide sequence ID" value="NZ_FOCT01000004.1"/>
</dbReference>
<name>A0A1H8FXK8_9PROT</name>
<protein>
    <submittedName>
        <fullName evidence="1">SIR2-like domain-containing protein</fullName>
    </submittedName>
</protein>
<dbReference type="Gene3D" id="3.40.50.1220">
    <property type="entry name" value="TPP-binding domain"/>
    <property type="match status" value="1"/>
</dbReference>
<reference evidence="1 2" key="1">
    <citation type="submission" date="2016-10" db="EMBL/GenBank/DDBJ databases">
        <authorList>
            <person name="de Groot N.N."/>
        </authorList>
    </citation>
    <scope>NUCLEOTIDE SEQUENCE [LARGE SCALE GENOMIC DNA]</scope>
    <source>
        <strain evidence="1 2">Nl18</strain>
    </source>
</reference>
<dbReference type="Proteomes" id="UP000183898">
    <property type="component" value="Unassembled WGS sequence"/>
</dbReference>
<accession>A0A1H8FXK8</accession>
<dbReference type="Pfam" id="PF13289">
    <property type="entry name" value="SIR2_2"/>
    <property type="match status" value="1"/>
</dbReference>
<sequence>MQLNPSLIPHSSEQHAAWEKALHGADDALLAQLVADDDPAAALLELESYINGIYGGSQSLLSRPLPDIRFEVRRTLPYVDEIRDRLGWQVRDFDLGLLRLIRGSSALSPVLGAGVSMDAGAPSWPELVRLMLEETLDKGLEFYESVPAADNPAQPPIEFLPDGTVRTGGTGTWRFEQRVSEVKRYTAEQEQTARNVLAEVKAKGSSTDVETLMHGAQVCYDLCGQHLFRLLTKIIYTRAKEPSEVHRVIAELAQAQEVPVRGPGLFPGWDSIITYNIDALMSEALAEQKIPHAAWAMKGDKLRGNPDELAQKSSWHEPIFHLHGFTPRRLFMITNVCFVFSTSQYLTTYKGPRSRILEAVYDGFLANPVHIALYIGCSFADEAMNGLLREAFAEYPGRYHYALLKWPRDRKGREPDRSEIAAESAKYLEFGVRPVWFDDFAELPGLIRQLQ</sequence>